<organism evidence="8 9">
    <name type="scientific">Pseudoxanthomonas kaohsiungensis</name>
    <dbReference type="NCBI Taxonomy" id="283923"/>
    <lineage>
        <taxon>Bacteria</taxon>
        <taxon>Pseudomonadati</taxon>
        <taxon>Pseudomonadota</taxon>
        <taxon>Gammaproteobacteria</taxon>
        <taxon>Lysobacterales</taxon>
        <taxon>Lysobacteraceae</taxon>
        <taxon>Pseudoxanthomonas</taxon>
    </lineage>
</organism>
<dbReference type="InterPro" id="IPR013324">
    <property type="entry name" value="RNA_pol_sigma_r3/r4-like"/>
</dbReference>
<dbReference type="RefSeq" id="WP_162377591.1">
    <property type="nucleotide sequence ID" value="NZ_JBHTKN010000001.1"/>
</dbReference>
<sequence>MDEAAKGETTEPALLRRARRGDETAFEALYHGHARAIHALAFRLTGDAAAAEDIVQDTFLRMFGFLSGLREDTPLRPWLKRVAANLAIDRLRRGRHHADDDALLHALDDGPSPATVAEADGLLRRLPPVARTLVWLHEMEGWSHEELAHRFGRSPSWSKSILSRSLSRLRGHLEPGTGNERS</sequence>
<keyword evidence="2" id="KW-0805">Transcription regulation</keyword>
<dbReference type="PANTHER" id="PTHR43133:SF8">
    <property type="entry name" value="RNA POLYMERASE SIGMA FACTOR HI_1459-RELATED"/>
    <property type="match status" value="1"/>
</dbReference>
<dbReference type="Gene3D" id="1.10.1740.10">
    <property type="match status" value="1"/>
</dbReference>
<evidence type="ECO:0000256" key="2">
    <source>
        <dbReference type="ARBA" id="ARBA00023015"/>
    </source>
</evidence>
<keyword evidence="9" id="KW-1185">Reference proteome</keyword>
<evidence type="ECO:0000259" key="6">
    <source>
        <dbReference type="Pfam" id="PF04542"/>
    </source>
</evidence>
<dbReference type="NCBIfam" id="TIGR02937">
    <property type="entry name" value="sigma70-ECF"/>
    <property type="match status" value="1"/>
</dbReference>
<dbReference type="InterPro" id="IPR039425">
    <property type="entry name" value="RNA_pol_sigma-70-like"/>
</dbReference>
<proteinExistence type="inferred from homology"/>
<dbReference type="InterPro" id="IPR036388">
    <property type="entry name" value="WH-like_DNA-bd_sf"/>
</dbReference>
<dbReference type="InterPro" id="IPR007627">
    <property type="entry name" value="RNA_pol_sigma70_r2"/>
</dbReference>
<keyword evidence="5" id="KW-0804">Transcription</keyword>
<feature type="domain" description="RNA polymerase sigma factor 70 region 4 type 2" evidence="7">
    <location>
        <begin position="121"/>
        <end position="169"/>
    </location>
</feature>
<dbReference type="SUPFAM" id="SSF88659">
    <property type="entry name" value="Sigma3 and sigma4 domains of RNA polymerase sigma factors"/>
    <property type="match status" value="1"/>
</dbReference>
<dbReference type="Pfam" id="PF08281">
    <property type="entry name" value="Sigma70_r4_2"/>
    <property type="match status" value="1"/>
</dbReference>
<evidence type="ECO:0000256" key="1">
    <source>
        <dbReference type="ARBA" id="ARBA00010641"/>
    </source>
</evidence>
<protein>
    <submittedName>
        <fullName evidence="8">RNA polymerase sigma factor</fullName>
    </submittedName>
</protein>
<evidence type="ECO:0000256" key="5">
    <source>
        <dbReference type="ARBA" id="ARBA00023163"/>
    </source>
</evidence>
<gene>
    <name evidence="8" type="ORF">ACFQ2N_03155</name>
</gene>
<keyword evidence="4" id="KW-0238">DNA-binding</keyword>
<evidence type="ECO:0000256" key="4">
    <source>
        <dbReference type="ARBA" id="ARBA00023125"/>
    </source>
</evidence>
<dbReference type="InterPro" id="IPR013325">
    <property type="entry name" value="RNA_pol_sigma_r2"/>
</dbReference>
<dbReference type="Gene3D" id="1.10.10.10">
    <property type="entry name" value="Winged helix-like DNA-binding domain superfamily/Winged helix DNA-binding domain"/>
    <property type="match status" value="1"/>
</dbReference>
<evidence type="ECO:0000313" key="8">
    <source>
        <dbReference type="EMBL" id="MFD1041346.1"/>
    </source>
</evidence>
<name>A0ABW3LSL4_9GAMM</name>
<reference evidence="9" key="1">
    <citation type="journal article" date="2019" name="Int. J. Syst. Evol. Microbiol.">
        <title>The Global Catalogue of Microorganisms (GCM) 10K type strain sequencing project: providing services to taxonomists for standard genome sequencing and annotation.</title>
        <authorList>
            <consortium name="The Broad Institute Genomics Platform"/>
            <consortium name="The Broad Institute Genome Sequencing Center for Infectious Disease"/>
            <person name="Wu L."/>
            <person name="Ma J."/>
        </authorList>
    </citation>
    <scope>NUCLEOTIDE SEQUENCE [LARGE SCALE GENOMIC DNA]</scope>
    <source>
        <strain evidence="9">CCUG 55854</strain>
    </source>
</reference>
<dbReference type="SUPFAM" id="SSF88946">
    <property type="entry name" value="Sigma2 domain of RNA polymerase sigma factors"/>
    <property type="match status" value="1"/>
</dbReference>
<evidence type="ECO:0000259" key="7">
    <source>
        <dbReference type="Pfam" id="PF08281"/>
    </source>
</evidence>
<dbReference type="Proteomes" id="UP001597033">
    <property type="component" value="Unassembled WGS sequence"/>
</dbReference>
<dbReference type="PANTHER" id="PTHR43133">
    <property type="entry name" value="RNA POLYMERASE ECF-TYPE SIGMA FACTO"/>
    <property type="match status" value="1"/>
</dbReference>
<dbReference type="Pfam" id="PF04542">
    <property type="entry name" value="Sigma70_r2"/>
    <property type="match status" value="1"/>
</dbReference>
<feature type="domain" description="RNA polymerase sigma-70 region 2" evidence="6">
    <location>
        <begin position="29"/>
        <end position="95"/>
    </location>
</feature>
<accession>A0ABW3LSL4</accession>
<evidence type="ECO:0000313" key="9">
    <source>
        <dbReference type="Proteomes" id="UP001597033"/>
    </source>
</evidence>
<dbReference type="InterPro" id="IPR013249">
    <property type="entry name" value="RNA_pol_sigma70_r4_t2"/>
</dbReference>
<comment type="similarity">
    <text evidence="1">Belongs to the sigma-70 factor family. ECF subfamily.</text>
</comment>
<keyword evidence="3" id="KW-0731">Sigma factor</keyword>
<dbReference type="EMBL" id="JBHTKN010000001">
    <property type="protein sequence ID" value="MFD1041346.1"/>
    <property type="molecule type" value="Genomic_DNA"/>
</dbReference>
<evidence type="ECO:0000256" key="3">
    <source>
        <dbReference type="ARBA" id="ARBA00023082"/>
    </source>
</evidence>
<dbReference type="InterPro" id="IPR014284">
    <property type="entry name" value="RNA_pol_sigma-70_dom"/>
</dbReference>
<comment type="caution">
    <text evidence="8">The sequence shown here is derived from an EMBL/GenBank/DDBJ whole genome shotgun (WGS) entry which is preliminary data.</text>
</comment>